<comment type="caution">
    <text evidence="2">The sequence shown here is derived from an EMBL/GenBank/DDBJ whole genome shotgun (WGS) entry which is preliminary data.</text>
</comment>
<dbReference type="EMBL" id="SJPF01000001">
    <property type="protein sequence ID" value="TWT38693.1"/>
    <property type="molecule type" value="Genomic_DNA"/>
</dbReference>
<evidence type="ECO:0000313" key="2">
    <source>
        <dbReference type="EMBL" id="TWT38693.1"/>
    </source>
</evidence>
<reference evidence="2 3" key="1">
    <citation type="submission" date="2019-02" db="EMBL/GenBank/DDBJ databases">
        <title>Deep-cultivation of Planctomycetes and their phenomic and genomic characterization uncovers novel biology.</title>
        <authorList>
            <person name="Wiegand S."/>
            <person name="Jogler M."/>
            <person name="Boedeker C."/>
            <person name="Pinto D."/>
            <person name="Vollmers J."/>
            <person name="Rivas-Marin E."/>
            <person name="Kohn T."/>
            <person name="Peeters S.H."/>
            <person name="Heuer A."/>
            <person name="Rast P."/>
            <person name="Oberbeckmann S."/>
            <person name="Bunk B."/>
            <person name="Jeske O."/>
            <person name="Meyerdierks A."/>
            <person name="Storesund J.E."/>
            <person name="Kallscheuer N."/>
            <person name="Luecker S."/>
            <person name="Lage O.M."/>
            <person name="Pohl T."/>
            <person name="Merkel B.J."/>
            <person name="Hornburger P."/>
            <person name="Mueller R.-W."/>
            <person name="Bruemmer F."/>
            <person name="Labrenz M."/>
            <person name="Spormann A.M."/>
            <person name="Op Den Camp H."/>
            <person name="Overmann J."/>
            <person name="Amann R."/>
            <person name="Jetten M.S.M."/>
            <person name="Mascher T."/>
            <person name="Medema M.H."/>
            <person name="Devos D.P."/>
            <person name="Kaster A.-K."/>
            <person name="Ovreas L."/>
            <person name="Rohde M."/>
            <person name="Galperin M.Y."/>
            <person name="Jogler C."/>
        </authorList>
    </citation>
    <scope>NUCLEOTIDE SEQUENCE [LARGE SCALE GENOMIC DNA]</scope>
    <source>
        <strain evidence="2 3">Enr8</strain>
    </source>
</reference>
<protein>
    <submittedName>
        <fullName evidence="2">Uncharacterized protein</fullName>
    </submittedName>
</protein>
<accession>A0A5C5VL01</accession>
<evidence type="ECO:0000256" key="1">
    <source>
        <dbReference type="SAM" id="MobiDB-lite"/>
    </source>
</evidence>
<feature type="compositionally biased region" description="Basic and acidic residues" evidence="1">
    <location>
        <begin position="157"/>
        <end position="167"/>
    </location>
</feature>
<sequence length="167" mass="17341">MPPIARPCQVCGGRAYGRFCSYACYRVAELDLATQPNVMVELHAPSGLLTEASEGACSLANETSAVAQRKCVACGGSGRNSKGGPCFPCSRPRTTAGGFSLATEPCVVAESSAPSMGGAADAWPDFSEPGHVLIELPPSDSRPKDANSSATATRDVASSRRDQRTLF</sequence>
<dbReference type="AlphaFoldDB" id="A0A5C5VL01"/>
<gene>
    <name evidence="2" type="ORF">Enr8_03870</name>
</gene>
<dbReference type="Proteomes" id="UP000318878">
    <property type="component" value="Unassembled WGS sequence"/>
</dbReference>
<proteinExistence type="predicted"/>
<evidence type="ECO:0000313" key="3">
    <source>
        <dbReference type="Proteomes" id="UP000318878"/>
    </source>
</evidence>
<keyword evidence="3" id="KW-1185">Reference proteome</keyword>
<organism evidence="2 3">
    <name type="scientific">Blastopirellula retiformator</name>
    <dbReference type="NCBI Taxonomy" id="2527970"/>
    <lineage>
        <taxon>Bacteria</taxon>
        <taxon>Pseudomonadati</taxon>
        <taxon>Planctomycetota</taxon>
        <taxon>Planctomycetia</taxon>
        <taxon>Pirellulales</taxon>
        <taxon>Pirellulaceae</taxon>
        <taxon>Blastopirellula</taxon>
    </lineage>
</organism>
<feature type="region of interest" description="Disordered" evidence="1">
    <location>
        <begin position="117"/>
        <end position="167"/>
    </location>
</feature>
<name>A0A5C5VL01_9BACT</name>